<evidence type="ECO:0000313" key="1">
    <source>
        <dbReference type="EMBL" id="MEH2559367.1"/>
    </source>
</evidence>
<keyword evidence="2" id="KW-1185">Reference proteome</keyword>
<evidence type="ECO:0000313" key="2">
    <source>
        <dbReference type="Proteomes" id="UP001364224"/>
    </source>
</evidence>
<comment type="caution">
    <text evidence="1">The sequence shown here is derived from an EMBL/GenBank/DDBJ whole genome shotgun (WGS) entry which is preliminary data.</text>
</comment>
<sequence length="68" mass="7461">MSEKRSTTGLKRLSAVSSRASSVRSFATAIRASGQMILAAETWYRTVRISVKGLDGMLSSSMTTWKFI</sequence>
<gene>
    <name evidence="1" type="ORF">V1286_006896</name>
</gene>
<dbReference type="RefSeq" id="WP_334487371.1">
    <property type="nucleotide sequence ID" value="NZ_JAZHRV010000001.1"/>
</dbReference>
<reference evidence="1 2" key="1">
    <citation type="submission" date="2024-02" db="EMBL/GenBank/DDBJ databases">
        <title>Adaptive strategies in a cosmopolitan and abundant soil bacterium.</title>
        <authorList>
            <person name="Carini P."/>
        </authorList>
    </citation>
    <scope>NUCLEOTIDE SEQUENCE [LARGE SCALE GENOMIC DNA]</scope>
    <source>
        <strain evidence="1 2">AZCC 1608</strain>
    </source>
</reference>
<organism evidence="1 2">
    <name type="scientific">Bradyrhizobium algeriense</name>
    <dbReference type="NCBI Taxonomy" id="634784"/>
    <lineage>
        <taxon>Bacteria</taxon>
        <taxon>Pseudomonadati</taxon>
        <taxon>Pseudomonadota</taxon>
        <taxon>Alphaproteobacteria</taxon>
        <taxon>Hyphomicrobiales</taxon>
        <taxon>Nitrobacteraceae</taxon>
        <taxon>Bradyrhizobium</taxon>
    </lineage>
</organism>
<dbReference type="Proteomes" id="UP001364224">
    <property type="component" value="Unassembled WGS sequence"/>
</dbReference>
<dbReference type="EMBL" id="JAZHRV010000001">
    <property type="protein sequence ID" value="MEH2559367.1"/>
    <property type="molecule type" value="Genomic_DNA"/>
</dbReference>
<accession>A0ABU8BLD0</accession>
<name>A0ABU8BLD0_9BRAD</name>
<protein>
    <submittedName>
        <fullName evidence="1">Uncharacterized protein</fullName>
    </submittedName>
</protein>
<proteinExistence type="predicted"/>